<organism evidence="2 3">
    <name type="scientific">Symbiodinium natans</name>
    <dbReference type="NCBI Taxonomy" id="878477"/>
    <lineage>
        <taxon>Eukaryota</taxon>
        <taxon>Sar</taxon>
        <taxon>Alveolata</taxon>
        <taxon>Dinophyceae</taxon>
        <taxon>Suessiales</taxon>
        <taxon>Symbiodiniaceae</taxon>
        <taxon>Symbiodinium</taxon>
    </lineage>
</organism>
<sequence>MAESLRHGDAMFGVTHGGSLRGENDLEQQAAQTASAPDTCTIFNDLTVAVEIKLRRGSGWQPLYPESKLDVPGDNDDVSVRLRDAAGVCGSCKAMSGVQLVLSDGFGDFGAKATGYALHEEAAAAEEKCQREKRQKEIETNLSAEVTRATLWRQKLAIISISTFISVSLGVMCLCAAASYLRKTELQGVGLAVGLMVLWCCAAGGVGLLTDAEPNRHDALELQDQVRAARPELQGYEERGVLANQKDFIRWLGCFLIVLLVSGCSFMAMFGTSLRDEHSKTIVVLWGGTILLHFIGGIIYCISEKPKDCMAAAGHCLVGIFLCPFTWIEMLLNICGVKKPTQFMLHPRKKSLDAAVHATHERTIVFEGNVLPDRDTVCSWPGKYASAWAELVAGARQNDISAAVVFLPEGSQHFGLHDPIPAKEELQDLHGECWCTPLYGEQKPWGCRWWSKWIANIELAVKQNATLEVYYFNGKMGLGKVKDFTTAGAEHLRREEIFRRKTVFKKSEDFRSAFEAGLRHLSKEEGPDSSSPFSREEHRRFLAWLPEEERQILEESEGLGNSQKAEVAWLQRQGFPYVEKEVSQLGGSSPMATG</sequence>
<accession>A0A812SEI2</accession>
<keyword evidence="1" id="KW-0812">Transmembrane</keyword>
<evidence type="ECO:0000256" key="1">
    <source>
        <dbReference type="SAM" id="Phobius"/>
    </source>
</evidence>
<protein>
    <submittedName>
        <fullName evidence="2">Uncharacterized protein</fullName>
    </submittedName>
</protein>
<evidence type="ECO:0000313" key="3">
    <source>
        <dbReference type="Proteomes" id="UP000604046"/>
    </source>
</evidence>
<evidence type="ECO:0000313" key="2">
    <source>
        <dbReference type="EMBL" id="CAE7471395.1"/>
    </source>
</evidence>
<keyword evidence="1" id="KW-0472">Membrane</keyword>
<keyword evidence="1" id="KW-1133">Transmembrane helix</keyword>
<comment type="caution">
    <text evidence="2">The sequence shown here is derived from an EMBL/GenBank/DDBJ whole genome shotgun (WGS) entry which is preliminary data.</text>
</comment>
<proteinExistence type="predicted"/>
<feature type="transmembrane region" description="Helical" evidence="1">
    <location>
        <begin position="282"/>
        <end position="302"/>
    </location>
</feature>
<dbReference type="AlphaFoldDB" id="A0A812SEI2"/>
<reference evidence="2" key="1">
    <citation type="submission" date="2021-02" db="EMBL/GenBank/DDBJ databases">
        <authorList>
            <person name="Dougan E. K."/>
            <person name="Rhodes N."/>
            <person name="Thang M."/>
            <person name="Chan C."/>
        </authorList>
    </citation>
    <scope>NUCLEOTIDE SEQUENCE</scope>
</reference>
<feature type="transmembrane region" description="Helical" evidence="1">
    <location>
        <begin position="156"/>
        <end position="180"/>
    </location>
</feature>
<feature type="transmembrane region" description="Helical" evidence="1">
    <location>
        <begin position="309"/>
        <end position="328"/>
    </location>
</feature>
<gene>
    <name evidence="2" type="ORF">SNAT2548_LOCUS26470</name>
</gene>
<keyword evidence="3" id="KW-1185">Reference proteome</keyword>
<name>A0A812SEI2_9DINO</name>
<dbReference type="EMBL" id="CAJNDS010002432">
    <property type="protein sequence ID" value="CAE7471395.1"/>
    <property type="molecule type" value="Genomic_DNA"/>
</dbReference>
<feature type="transmembrane region" description="Helical" evidence="1">
    <location>
        <begin position="186"/>
        <end position="209"/>
    </location>
</feature>
<feature type="transmembrane region" description="Helical" evidence="1">
    <location>
        <begin position="248"/>
        <end position="270"/>
    </location>
</feature>
<dbReference type="Proteomes" id="UP000604046">
    <property type="component" value="Unassembled WGS sequence"/>
</dbReference>